<dbReference type="PANTHER" id="PTHR23028:SF53">
    <property type="entry name" value="ACYL_TRANSF_3 DOMAIN-CONTAINING PROTEIN"/>
    <property type="match status" value="1"/>
</dbReference>
<feature type="chain" id="PRO_5043966545" description="Acyltransferase" evidence="2">
    <location>
        <begin position="22"/>
        <end position="212"/>
    </location>
</feature>
<evidence type="ECO:0000256" key="1">
    <source>
        <dbReference type="SAM" id="Phobius"/>
    </source>
</evidence>
<sequence length="212" mass="24450">MSVHYLLALSTASFWFQWWSSSNISFNALPSRVWQFTAGAIAHELIIWQTGTNTTVKEQMQLYHSLSSATTPFLLEIEQSEITDREIEKGVAERSELLISSGSKVILHGISFFLSLIIFFIPLYPVLLFQVQTLRVWVIALTTAIITLGRVEERQSFLLTNRFIVYLGDISYVVYLVHWPVLITWKSYWDILRLSLDGNSQSARSKPILWQF</sequence>
<evidence type="ECO:0000256" key="2">
    <source>
        <dbReference type="SAM" id="SignalP"/>
    </source>
</evidence>
<evidence type="ECO:0000313" key="3">
    <source>
        <dbReference type="EMBL" id="GMT07680.1"/>
    </source>
</evidence>
<proteinExistence type="predicted"/>
<dbReference type="PANTHER" id="PTHR23028">
    <property type="entry name" value="ACETYLTRANSFERASE"/>
    <property type="match status" value="1"/>
</dbReference>
<organism evidence="3 4">
    <name type="scientific">Pristionchus entomophagus</name>
    <dbReference type="NCBI Taxonomy" id="358040"/>
    <lineage>
        <taxon>Eukaryota</taxon>
        <taxon>Metazoa</taxon>
        <taxon>Ecdysozoa</taxon>
        <taxon>Nematoda</taxon>
        <taxon>Chromadorea</taxon>
        <taxon>Rhabditida</taxon>
        <taxon>Rhabditina</taxon>
        <taxon>Diplogasteromorpha</taxon>
        <taxon>Diplogasteroidea</taxon>
        <taxon>Neodiplogasteridae</taxon>
        <taxon>Pristionchus</taxon>
    </lineage>
</organism>
<comment type="caution">
    <text evidence="3">The sequence shown here is derived from an EMBL/GenBank/DDBJ whole genome shotgun (WGS) entry which is preliminary data.</text>
</comment>
<dbReference type="EMBL" id="BTSX01000006">
    <property type="protein sequence ID" value="GMT07680.1"/>
    <property type="molecule type" value="Genomic_DNA"/>
</dbReference>
<dbReference type="AlphaFoldDB" id="A0AAV5UNX8"/>
<dbReference type="InterPro" id="IPR050879">
    <property type="entry name" value="Acyltransferase_3"/>
</dbReference>
<feature type="signal peptide" evidence="2">
    <location>
        <begin position="1"/>
        <end position="21"/>
    </location>
</feature>
<evidence type="ECO:0008006" key="5">
    <source>
        <dbReference type="Google" id="ProtNLM"/>
    </source>
</evidence>
<reference evidence="3" key="1">
    <citation type="submission" date="2023-10" db="EMBL/GenBank/DDBJ databases">
        <title>Genome assembly of Pristionchus species.</title>
        <authorList>
            <person name="Yoshida K."/>
            <person name="Sommer R.J."/>
        </authorList>
    </citation>
    <scope>NUCLEOTIDE SEQUENCE</scope>
    <source>
        <strain evidence="3">RS0144</strain>
    </source>
</reference>
<gene>
    <name evidence="3" type="ORF">PENTCL1PPCAC_29854</name>
</gene>
<keyword evidence="4" id="KW-1185">Reference proteome</keyword>
<evidence type="ECO:0000313" key="4">
    <source>
        <dbReference type="Proteomes" id="UP001432027"/>
    </source>
</evidence>
<keyword evidence="2" id="KW-0732">Signal</keyword>
<keyword evidence="1" id="KW-0812">Transmembrane</keyword>
<feature type="transmembrane region" description="Helical" evidence="1">
    <location>
        <begin position="134"/>
        <end position="151"/>
    </location>
</feature>
<dbReference type="Proteomes" id="UP001432027">
    <property type="component" value="Unassembled WGS sequence"/>
</dbReference>
<feature type="transmembrane region" description="Helical" evidence="1">
    <location>
        <begin position="105"/>
        <end position="128"/>
    </location>
</feature>
<feature type="transmembrane region" description="Helical" evidence="1">
    <location>
        <begin position="163"/>
        <end position="185"/>
    </location>
</feature>
<dbReference type="GO" id="GO:0016020">
    <property type="term" value="C:membrane"/>
    <property type="evidence" value="ECO:0007669"/>
    <property type="project" value="TreeGrafter"/>
</dbReference>
<keyword evidence="1" id="KW-0472">Membrane</keyword>
<name>A0AAV5UNX8_9BILA</name>
<accession>A0AAV5UNX8</accession>
<protein>
    <recommendedName>
        <fullName evidence="5">Acyltransferase</fullName>
    </recommendedName>
</protein>
<keyword evidence="1" id="KW-1133">Transmembrane helix</keyword>
<dbReference type="GO" id="GO:0000271">
    <property type="term" value="P:polysaccharide biosynthetic process"/>
    <property type="evidence" value="ECO:0007669"/>
    <property type="project" value="TreeGrafter"/>
</dbReference>